<protein>
    <submittedName>
        <fullName evidence="3">Estradiol 17-beta-dehydrogenase 2</fullName>
    </submittedName>
</protein>
<accession>A0A0K0FDA8</accession>
<dbReference type="PRINTS" id="PR00081">
    <property type="entry name" value="GDHRDH"/>
</dbReference>
<name>A0A0K0FDA8_STRVS</name>
<evidence type="ECO:0000313" key="2">
    <source>
        <dbReference type="Proteomes" id="UP000035680"/>
    </source>
</evidence>
<dbReference type="PROSITE" id="PS00061">
    <property type="entry name" value="ADH_SHORT"/>
    <property type="match status" value="1"/>
</dbReference>
<dbReference type="InterPro" id="IPR020904">
    <property type="entry name" value="Sc_DH/Rdtase_CS"/>
</dbReference>
<dbReference type="InterPro" id="IPR002347">
    <property type="entry name" value="SDR_fam"/>
</dbReference>
<dbReference type="WBParaSite" id="SVE_0682900.1">
    <property type="protein sequence ID" value="SVE_0682900.1"/>
    <property type="gene ID" value="SVE_0682900"/>
</dbReference>
<keyword evidence="1" id="KW-0560">Oxidoreductase</keyword>
<evidence type="ECO:0000256" key="1">
    <source>
        <dbReference type="ARBA" id="ARBA00023002"/>
    </source>
</evidence>
<dbReference type="InterPro" id="IPR036291">
    <property type="entry name" value="NAD(P)-bd_dom_sf"/>
</dbReference>
<dbReference type="GO" id="GO:0016491">
    <property type="term" value="F:oxidoreductase activity"/>
    <property type="evidence" value="ECO:0007669"/>
    <property type="project" value="UniProtKB-KW"/>
</dbReference>
<keyword evidence="2" id="KW-1185">Reference proteome</keyword>
<dbReference type="AlphaFoldDB" id="A0A0K0FDA8"/>
<dbReference type="Gene3D" id="3.40.50.720">
    <property type="entry name" value="NAD(P)-binding Rossmann-like Domain"/>
    <property type="match status" value="1"/>
</dbReference>
<sequence>MWLIIVTVFVVIIGVRKFLELLTIDDVKGKAVVITGCDSGFGHDTSIKCCQNGMIVFSGCLTRDGANELEKRCSNMEGKLYTFIIDVGDDDSMRSGCEKVKQIMKKIGIYSIYGLIVNAGILGDCGPFDWISTKEYKRVFEVNTFGGMRTVECFKELVKKCRGRIIITTSICGRLVIPNIGPYTCSKFAMEAFCDILRVEMEPFGVKVICIEPGFFKTPLTKPETTVKMLERVYNNCSDNIKQQYGKEYFNYIVKQTKGHLHNRSSSNHQLVVDTYYWSLISNHPYPRYQVGFDSKYIYIPLSFIPTEISDLFVKIYMLITGAPKVIGVNR</sequence>
<dbReference type="STRING" id="75913.A0A0K0FDA8"/>
<dbReference type="Proteomes" id="UP000035680">
    <property type="component" value="Unassembled WGS sequence"/>
</dbReference>
<dbReference type="GO" id="GO:0008202">
    <property type="term" value="P:steroid metabolic process"/>
    <property type="evidence" value="ECO:0007669"/>
    <property type="project" value="TreeGrafter"/>
</dbReference>
<dbReference type="PANTHER" id="PTHR43313">
    <property type="entry name" value="SHORT-CHAIN DEHYDROGENASE/REDUCTASE FAMILY 9C"/>
    <property type="match status" value="1"/>
</dbReference>
<dbReference type="Pfam" id="PF00106">
    <property type="entry name" value="adh_short"/>
    <property type="match status" value="1"/>
</dbReference>
<evidence type="ECO:0000313" key="3">
    <source>
        <dbReference type="WBParaSite" id="SVE_0682900.1"/>
    </source>
</evidence>
<proteinExistence type="predicted"/>
<dbReference type="PANTHER" id="PTHR43313:SF7">
    <property type="entry name" value="17-BETA-HYDROXYSTEROID DEHYDROGENASE TYPE 6"/>
    <property type="match status" value="1"/>
</dbReference>
<reference evidence="3" key="2">
    <citation type="submission" date="2015-08" db="UniProtKB">
        <authorList>
            <consortium name="WormBaseParasite"/>
        </authorList>
    </citation>
    <scope>IDENTIFICATION</scope>
</reference>
<reference evidence="2" key="1">
    <citation type="submission" date="2014-07" db="EMBL/GenBank/DDBJ databases">
        <authorList>
            <person name="Martin A.A"/>
            <person name="De Silva N."/>
        </authorList>
    </citation>
    <scope>NUCLEOTIDE SEQUENCE</scope>
</reference>
<organism evidence="2 3">
    <name type="scientific">Strongyloides venezuelensis</name>
    <name type="common">Threadworm</name>
    <dbReference type="NCBI Taxonomy" id="75913"/>
    <lineage>
        <taxon>Eukaryota</taxon>
        <taxon>Metazoa</taxon>
        <taxon>Ecdysozoa</taxon>
        <taxon>Nematoda</taxon>
        <taxon>Chromadorea</taxon>
        <taxon>Rhabditida</taxon>
        <taxon>Tylenchina</taxon>
        <taxon>Panagrolaimomorpha</taxon>
        <taxon>Strongyloidoidea</taxon>
        <taxon>Strongyloididae</taxon>
        <taxon>Strongyloides</taxon>
    </lineage>
</organism>
<dbReference type="SUPFAM" id="SSF51735">
    <property type="entry name" value="NAD(P)-binding Rossmann-fold domains"/>
    <property type="match status" value="1"/>
</dbReference>